<dbReference type="InParanoid" id="A0A5C3NS28"/>
<evidence type="ECO:0000313" key="2">
    <source>
        <dbReference type="Proteomes" id="UP000308197"/>
    </source>
</evidence>
<reference evidence="1 2" key="1">
    <citation type="journal article" date="2019" name="Nat. Ecol. Evol.">
        <title>Megaphylogeny resolves global patterns of mushroom evolution.</title>
        <authorList>
            <person name="Varga T."/>
            <person name="Krizsan K."/>
            <person name="Foldi C."/>
            <person name="Dima B."/>
            <person name="Sanchez-Garcia M."/>
            <person name="Sanchez-Ramirez S."/>
            <person name="Szollosi G.J."/>
            <person name="Szarkandi J.G."/>
            <person name="Papp V."/>
            <person name="Albert L."/>
            <person name="Andreopoulos W."/>
            <person name="Angelini C."/>
            <person name="Antonin V."/>
            <person name="Barry K.W."/>
            <person name="Bougher N.L."/>
            <person name="Buchanan P."/>
            <person name="Buyck B."/>
            <person name="Bense V."/>
            <person name="Catcheside P."/>
            <person name="Chovatia M."/>
            <person name="Cooper J."/>
            <person name="Damon W."/>
            <person name="Desjardin D."/>
            <person name="Finy P."/>
            <person name="Geml J."/>
            <person name="Haridas S."/>
            <person name="Hughes K."/>
            <person name="Justo A."/>
            <person name="Karasinski D."/>
            <person name="Kautmanova I."/>
            <person name="Kiss B."/>
            <person name="Kocsube S."/>
            <person name="Kotiranta H."/>
            <person name="LaButti K.M."/>
            <person name="Lechner B.E."/>
            <person name="Liimatainen K."/>
            <person name="Lipzen A."/>
            <person name="Lukacs Z."/>
            <person name="Mihaltcheva S."/>
            <person name="Morgado L.N."/>
            <person name="Niskanen T."/>
            <person name="Noordeloos M.E."/>
            <person name="Ohm R.A."/>
            <person name="Ortiz-Santana B."/>
            <person name="Ovrebo C."/>
            <person name="Racz N."/>
            <person name="Riley R."/>
            <person name="Savchenko A."/>
            <person name="Shiryaev A."/>
            <person name="Soop K."/>
            <person name="Spirin V."/>
            <person name="Szebenyi C."/>
            <person name="Tomsovsky M."/>
            <person name="Tulloss R.E."/>
            <person name="Uehling J."/>
            <person name="Grigoriev I.V."/>
            <person name="Vagvolgyi C."/>
            <person name="Papp T."/>
            <person name="Martin F.M."/>
            <person name="Miettinen O."/>
            <person name="Hibbett D.S."/>
            <person name="Nagy L.G."/>
        </authorList>
    </citation>
    <scope>NUCLEOTIDE SEQUENCE [LARGE SCALE GENOMIC DNA]</scope>
    <source>
        <strain evidence="1 2">HHB13444</strain>
    </source>
</reference>
<keyword evidence="2" id="KW-1185">Reference proteome</keyword>
<protein>
    <submittedName>
        <fullName evidence="1">Uncharacterized protein</fullName>
    </submittedName>
</protein>
<proteinExistence type="predicted"/>
<name>A0A5C3NS28_9APHY</name>
<dbReference type="AlphaFoldDB" id="A0A5C3NS28"/>
<dbReference type="Proteomes" id="UP000308197">
    <property type="component" value="Unassembled WGS sequence"/>
</dbReference>
<accession>A0A5C3NS28</accession>
<sequence>MTAATASHGFVLYHHHRHLRGLSWPPSLSLPVLDLEPEVPRSYVHIFVACAESNVARLLGCDRQAMLLTMYTSRVTGETFGYGDLIGLFSSLQDVILYHPAEDRKGLVSTRSVPSYIARPNTMTVGYRRPALLRKSLGFTRPYSSGFHRLSATYSQKSVG</sequence>
<dbReference type="EMBL" id="ML211862">
    <property type="protein sequence ID" value="TFK80041.1"/>
    <property type="molecule type" value="Genomic_DNA"/>
</dbReference>
<organism evidence="1 2">
    <name type="scientific">Polyporus arcularius HHB13444</name>
    <dbReference type="NCBI Taxonomy" id="1314778"/>
    <lineage>
        <taxon>Eukaryota</taxon>
        <taxon>Fungi</taxon>
        <taxon>Dikarya</taxon>
        <taxon>Basidiomycota</taxon>
        <taxon>Agaricomycotina</taxon>
        <taxon>Agaricomycetes</taxon>
        <taxon>Polyporales</taxon>
        <taxon>Polyporaceae</taxon>
        <taxon>Polyporus</taxon>
    </lineage>
</organism>
<gene>
    <name evidence="1" type="ORF">K466DRAFT_399950</name>
</gene>
<evidence type="ECO:0000313" key="1">
    <source>
        <dbReference type="EMBL" id="TFK80041.1"/>
    </source>
</evidence>